<comment type="similarity">
    <text evidence="2">Belongs to the LemA family.</text>
</comment>
<dbReference type="Gene3D" id="1.20.1440.20">
    <property type="entry name" value="LemA-like domain"/>
    <property type="match status" value="1"/>
</dbReference>
<evidence type="ECO:0000256" key="2">
    <source>
        <dbReference type="ARBA" id="ARBA00008854"/>
    </source>
</evidence>
<dbReference type="GO" id="GO:0016020">
    <property type="term" value="C:membrane"/>
    <property type="evidence" value="ECO:0007669"/>
    <property type="project" value="UniProtKB-SubCell"/>
</dbReference>
<evidence type="ECO:0000256" key="8">
    <source>
        <dbReference type="SAM" id="SignalP"/>
    </source>
</evidence>
<evidence type="ECO:0000256" key="3">
    <source>
        <dbReference type="ARBA" id="ARBA00022692"/>
    </source>
</evidence>
<dbReference type="SUPFAM" id="SSF140478">
    <property type="entry name" value="LemA-like"/>
    <property type="match status" value="1"/>
</dbReference>
<comment type="caution">
    <text evidence="9">The sequence shown here is derived from an EMBL/GenBank/DDBJ whole genome shotgun (WGS) entry which is preliminary data.</text>
</comment>
<dbReference type="InterPro" id="IPR007156">
    <property type="entry name" value="MamQ_LemA"/>
</dbReference>
<evidence type="ECO:0000313" key="10">
    <source>
        <dbReference type="Proteomes" id="UP000559626"/>
    </source>
</evidence>
<evidence type="ECO:0000256" key="1">
    <source>
        <dbReference type="ARBA" id="ARBA00004167"/>
    </source>
</evidence>
<dbReference type="PANTHER" id="PTHR34478:SF2">
    <property type="entry name" value="MEMBRANE PROTEIN"/>
    <property type="match status" value="1"/>
</dbReference>
<keyword evidence="10" id="KW-1185">Reference proteome</keyword>
<feature type="signal peptide" evidence="8">
    <location>
        <begin position="1"/>
        <end position="21"/>
    </location>
</feature>
<evidence type="ECO:0000256" key="4">
    <source>
        <dbReference type="ARBA" id="ARBA00022989"/>
    </source>
</evidence>
<keyword evidence="3" id="KW-0812">Transmembrane</keyword>
<feature type="compositionally biased region" description="Low complexity" evidence="7">
    <location>
        <begin position="199"/>
        <end position="221"/>
    </location>
</feature>
<feature type="region of interest" description="Disordered" evidence="7">
    <location>
        <begin position="188"/>
        <end position="221"/>
    </location>
</feature>
<dbReference type="RefSeq" id="WP_169532582.1">
    <property type="nucleotide sequence ID" value="NZ_JABBGH010000003.1"/>
</dbReference>
<feature type="chain" id="PRO_5030581533" evidence="8">
    <location>
        <begin position="22"/>
        <end position="221"/>
    </location>
</feature>
<evidence type="ECO:0000256" key="6">
    <source>
        <dbReference type="SAM" id="Coils"/>
    </source>
</evidence>
<dbReference type="InterPro" id="IPR023353">
    <property type="entry name" value="LemA-like_dom_sf"/>
</dbReference>
<organism evidence="9 10">
    <name type="scientific">Hymenobacter polaris</name>
    <dbReference type="NCBI Taxonomy" id="2682546"/>
    <lineage>
        <taxon>Bacteria</taxon>
        <taxon>Pseudomonadati</taxon>
        <taxon>Bacteroidota</taxon>
        <taxon>Cytophagia</taxon>
        <taxon>Cytophagales</taxon>
        <taxon>Hymenobacteraceae</taxon>
        <taxon>Hymenobacter</taxon>
    </lineage>
</organism>
<accession>A0A7Y0AGE3</accession>
<name>A0A7Y0AGE3_9BACT</name>
<keyword evidence="4" id="KW-1133">Transmembrane helix</keyword>
<gene>
    <name evidence="9" type="ORF">HHL22_16835</name>
</gene>
<reference evidence="9 10" key="1">
    <citation type="submission" date="2020-04" db="EMBL/GenBank/DDBJ databases">
        <title>Hymenobacter polaris sp. nov., isolated from Arctic soil.</title>
        <authorList>
            <person name="Dahal R.H."/>
        </authorList>
    </citation>
    <scope>NUCLEOTIDE SEQUENCE [LARGE SCALE GENOMIC DNA]</scope>
    <source>
        <strain evidence="9 10">RP-2-7</strain>
    </source>
</reference>
<dbReference type="AlphaFoldDB" id="A0A7Y0AGE3"/>
<keyword evidence="5" id="KW-0472">Membrane</keyword>
<evidence type="ECO:0000256" key="7">
    <source>
        <dbReference type="SAM" id="MobiDB-lite"/>
    </source>
</evidence>
<feature type="coiled-coil region" evidence="6">
    <location>
        <begin position="119"/>
        <end position="146"/>
    </location>
</feature>
<dbReference type="Proteomes" id="UP000559626">
    <property type="component" value="Unassembled WGS sequence"/>
</dbReference>
<proteinExistence type="inferred from homology"/>
<keyword evidence="6" id="KW-0175">Coiled coil</keyword>
<keyword evidence="8" id="KW-0732">Signal</keyword>
<evidence type="ECO:0000256" key="5">
    <source>
        <dbReference type="ARBA" id="ARBA00023136"/>
    </source>
</evidence>
<sequence length="221" mass="23964">MKRLLLYFAALVTLISQSSCGYNGMVQRDQAVKTQWANVQSAYQRRADLIPNLVNTVKGAANFEQSTLEGVVEARAKATSVNISADNLTPENIQKFQAAQGQLTQGLGRLLAVAENYPQLKANENFQELQAQIEGTENRINVARDNFNSSVNDYNTFTRSFPNNLFAGMFGFPPKGYFEADASAKDAPKVDFGDMGNKGTSSAPNTSSSPSNNASNGNGQF</sequence>
<dbReference type="Pfam" id="PF04011">
    <property type="entry name" value="LemA"/>
    <property type="match status" value="1"/>
</dbReference>
<dbReference type="EMBL" id="JABBGH010000003">
    <property type="protein sequence ID" value="NML66873.1"/>
    <property type="molecule type" value="Genomic_DNA"/>
</dbReference>
<dbReference type="PANTHER" id="PTHR34478">
    <property type="entry name" value="PROTEIN LEMA"/>
    <property type="match status" value="1"/>
</dbReference>
<evidence type="ECO:0000313" key="9">
    <source>
        <dbReference type="EMBL" id="NML66873.1"/>
    </source>
</evidence>
<protein>
    <submittedName>
        <fullName evidence="9">LemA family protein</fullName>
    </submittedName>
</protein>
<comment type="subcellular location">
    <subcellularLocation>
        <location evidence="1">Membrane</location>
        <topology evidence="1">Single-pass membrane protein</topology>
    </subcellularLocation>
</comment>